<keyword evidence="2" id="KW-1185">Reference proteome</keyword>
<sequence length="53" mass="5652">MREPDVWKGLRPVVCLLAVAVAALEDNEALAIAARALIAVGDMIVNAGRHKRS</sequence>
<dbReference type="Proteomes" id="UP001597483">
    <property type="component" value="Unassembled WGS sequence"/>
</dbReference>
<accession>A0ABW5H7X6</accession>
<protein>
    <submittedName>
        <fullName evidence="1">Uncharacterized protein</fullName>
    </submittedName>
</protein>
<name>A0ABW5H7X6_9PSEU</name>
<gene>
    <name evidence="1" type="ORF">ACFSVL_18560</name>
</gene>
<reference evidence="2" key="1">
    <citation type="journal article" date="2019" name="Int. J. Syst. Evol. Microbiol.">
        <title>The Global Catalogue of Microorganisms (GCM) 10K type strain sequencing project: providing services to taxonomists for standard genome sequencing and annotation.</title>
        <authorList>
            <consortium name="The Broad Institute Genomics Platform"/>
            <consortium name="The Broad Institute Genome Sequencing Center for Infectious Disease"/>
            <person name="Wu L."/>
            <person name="Ma J."/>
        </authorList>
    </citation>
    <scope>NUCLEOTIDE SEQUENCE [LARGE SCALE GENOMIC DNA]</scope>
    <source>
        <strain evidence="2">CGMCC 4.7641</strain>
    </source>
</reference>
<dbReference type="EMBL" id="JBHUKS010000012">
    <property type="protein sequence ID" value="MFD2469393.1"/>
    <property type="molecule type" value="Genomic_DNA"/>
</dbReference>
<comment type="caution">
    <text evidence="1">The sequence shown here is derived from an EMBL/GenBank/DDBJ whole genome shotgun (WGS) entry which is preliminary data.</text>
</comment>
<dbReference type="RefSeq" id="WP_378305735.1">
    <property type="nucleotide sequence ID" value="NZ_JBHUKS010000012.1"/>
</dbReference>
<organism evidence="1 2">
    <name type="scientific">Amycolatopsis silviterrae</name>
    <dbReference type="NCBI Taxonomy" id="1656914"/>
    <lineage>
        <taxon>Bacteria</taxon>
        <taxon>Bacillati</taxon>
        <taxon>Actinomycetota</taxon>
        <taxon>Actinomycetes</taxon>
        <taxon>Pseudonocardiales</taxon>
        <taxon>Pseudonocardiaceae</taxon>
        <taxon>Amycolatopsis</taxon>
    </lineage>
</organism>
<evidence type="ECO:0000313" key="2">
    <source>
        <dbReference type="Proteomes" id="UP001597483"/>
    </source>
</evidence>
<evidence type="ECO:0000313" key="1">
    <source>
        <dbReference type="EMBL" id="MFD2469393.1"/>
    </source>
</evidence>
<proteinExistence type="predicted"/>